<keyword evidence="1" id="KW-0521">NADP</keyword>
<dbReference type="AlphaFoldDB" id="A0ABD2ZCQ1"/>
<dbReference type="Gene3D" id="3.40.50.720">
    <property type="entry name" value="NAD(P)-binding Rossmann-like Domain"/>
    <property type="match status" value="1"/>
</dbReference>
<dbReference type="InterPro" id="IPR036291">
    <property type="entry name" value="NAD(P)-bd_dom_sf"/>
</dbReference>
<evidence type="ECO:0000313" key="3">
    <source>
        <dbReference type="EMBL" id="KAL3517272.1"/>
    </source>
</evidence>
<evidence type="ECO:0000256" key="1">
    <source>
        <dbReference type="ARBA" id="ARBA00022857"/>
    </source>
</evidence>
<keyword evidence="4" id="KW-1185">Reference proteome</keyword>
<keyword evidence="2" id="KW-0560">Oxidoreductase</keyword>
<accession>A0ABD2ZCQ1</accession>
<sequence length="200" mass="22345">MQYKNICEAKQLKGRRALRIPAQNQGPCNDDSFTRPLLQASSTLKDDETGYKDTIDETCWTPLNVSYRCTTDILTTYIHSKTLAEKEVLTYNDGKKLEVISLACGLVGGYAIQSSIGVSMRILIPQSTKDKMRYQTLSSLEEVIGKVPIVHIEDVIAAHVLCMENTGFTCRFLCVSDRLKSAEIATLMQSCWPDITIPDE</sequence>
<dbReference type="EMBL" id="JBJUIK010000010">
    <property type="protein sequence ID" value="KAL3517272.1"/>
    <property type="molecule type" value="Genomic_DNA"/>
</dbReference>
<proteinExistence type="predicted"/>
<dbReference type="PANTHER" id="PTHR10366:SF696">
    <property type="entry name" value="OS07G0601900 PROTEIN"/>
    <property type="match status" value="1"/>
</dbReference>
<dbReference type="GO" id="GO:0016491">
    <property type="term" value="F:oxidoreductase activity"/>
    <property type="evidence" value="ECO:0007669"/>
    <property type="project" value="UniProtKB-KW"/>
</dbReference>
<dbReference type="SUPFAM" id="SSF51735">
    <property type="entry name" value="NAD(P)-binding Rossmann-fold domains"/>
    <property type="match status" value="1"/>
</dbReference>
<dbReference type="PANTHER" id="PTHR10366">
    <property type="entry name" value="NAD DEPENDENT EPIMERASE/DEHYDRATASE"/>
    <property type="match status" value="1"/>
</dbReference>
<comment type="caution">
    <text evidence="3">The sequence shown here is derived from an EMBL/GenBank/DDBJ whole genome shotgun (WGS) entry which is preliminary data.</text>
</comment>
<reference evidence="3 4" key="1">
    <citation type="submission" date="2024-11" db="EMBL/GenBank/DDBJ databases">
        <title>A near-complete genome assembly of Cinchona calisaya.</title>
        <authorList>
            <person name="Lian D.C."/>
            <person name="Zhao X.W."/>
            <person name="Wei L."/>
        </authorList>
    </citation>
    <scope>NUCLEOTIDE SEQUENCE [LARGE SCALE GENOMIC DNA]</scope>
    <source>
        <tissue evidence="3">Nenye</tissue>
    </source>
</reference>
<protein>
    <submittedName>
        <fullName evidence="3">Uncharacterized protein</fullName>
    </submittedName>
</protein>
<name>A0ABD2ZCQ1_9GENT</name>
<evidence type="ECO:0000256" key="2">
    <source>
        <dbReference type="ARBA" id="ARBA00023002"/>
    </source>
</evidence>
<organism evidence="3 4">
    <name type="scientific">Cinchona calisaya</name>
    <dbReference type="NCBI Taxonomy" id="153742"/>
    <lineage>
        <taxon>Eukaryota</taxon>
        <taxon>Viridiplantae</taxon>
        <taxon>Streptophyta</taxon>
        <taxon>Embryophyta</taxon>
        <taxon>Tracheophyta</taxon>
        <taxon>Spermatophyta</taxon>
        <taxon>Magnoliopsida</taxon>
        <taxon>eudicotyledons</taxon>
        <taxon>Gunneridae</taxon>
        <taxon>Pentapetalae</taxon>
        <taxon>asterids</taxon>
        <taxon>lamiids</taxon>
        <taxon>Gentianales</taxon>
        <taxon>Rubiaceae</taxon>
        <taxon>Cinchonoideae</taxon>
        <taxon>Cinchoneae</taxon>
        <taxon>Cinchona</taxon>
    </lineage>
</organism>
<dbReference type="Proteomes" id="UP001630127">
    <property type="component" value="Unassembled WGS sequence"/>
</dbReference>
<dbReference type="InterPro" id="IPR050425">
    <property type="entry name" value="NAD(P)_dehydrat-like"/>
</dbReference>
<evidence type="ECO:0000313" key="4">
    <source>
        <dbReference type="Proteomes" id="UP001630127"/>
    </source>
</evidence>
<gene>
    <name evidence="3" type="ORF">ACH5RR_024174</name>
</gene>